<keyword evidence="1" id="KW-0503">Monooxygenase</keyword>
<keyword evidence="2" id="KW-1185">Reference proteome</keyword>
<keyword evidence="1" id="KW-0560">Oxidoreductase</keyword>
<comment type="caution">
    <text evidence="1">The sequence shown here is derived from an EMBL/GenBank/DDBJ whole genome shotgun (WGS) entry which is preliminary data.</text>
</comment>
<dbReference type="Proteomes" id="UP001201980">
    <property type="component" value="Unassembled WGS sequence"/>
</dbReference>
<protein>
    <submittedName>
        <fullName evidence="1">Lytic polysaccharide monooxygenase</fullName>
    </submittedName>
</protein>
<dbReference type="AlphaFoldDB" id="A0AAD5RL18"/>
<name>A0AAD5RL18_9PEZI</name>
<dbReference type="EMBL" id="JAKWBI020000305">
    <property type="protein sequence ID" value="KAJ2896917.1"/>
    <property type="molecule type" value="Genomic_DNA"/>
</dbReference>
<dbReference type="GO" id="GO:0004497">
    <property type="term" value="F:monooxygenase activity"/>
    <property type="evidence" value="ECO:0007669"/>
    <property type="project" value="UniProtKB-KW"/>
</dbReference>
<accession>A0AAD5RL18</accession>
<proteinExistence type="predicted"/>
<dbReference type="Gene3D" id="2.70.50.70">
    <property type="match status" value="1"/>
</dbReference>
<evidence type="ECO:0000313" key="1">
    <source>
        <dbReference type="EMBL" id="KAJ2896917.1"/>
    </source>
</evidence>
<reference evidence="1" key="1">
    <citation type="submission" date="2022-07" db="EMBL/GenBank/DDBJ databases">
        <title>Draft genome sequence of Zalerion maritima ATCC 34329, a (micro)plastics degrading marine fungus.</title>
        <authorList>
            <person name="Paco A."/>
            <person name="Goncalves M.F.M."/>
            <person name="Rocha-Santos T.A.P."/>
            <person name="Alves A."/>
        </authorList>
    </citation>
    <scope>NUCLEOTIDE SEQUENCE</scope>
    <source>
        <strain evidence="1">ATCC 34329</strain>
    </source>
</reference>
<gene>
    <name evidence="1" type="ORF">MKZ38_005094</name>
</gene>
<organism evidence="1 2">
    <name type="scientific">Zalerion maritima</name>
    <dbReference type="NCBI Taxonomy" id="339359"/>
    <lineage>
        <taxon>Eukaryota</taxon>
        <taxon>Fungi</taxon>
        <taxon>Dikarya</taxon>
        <taxon>Ascomycota</taxon>
        <taxon>Pezizomycotina</taxon>
        <taxon>Sordariomycetes</taxon>
        <taxon>Lulworthiomycetidae</taxon>
        <taxon>Lulworthiales</taxon>
        <taxon>Lulworthiaceae</taxon>
        <taxon>Zalerion</taxon>
    </lineage>
</organism>
<evidence type="ECO:0000313" key="2">
    <source>
        <dbReference type="Proteomes" id="UP001201980"/>
    </source>
</evidence>
<sequence>MLHGAVHCERRDVKERERKKLRQRRKLMRAACLSPTVGAVLRGIRTRPANIHLNHGFFVAFSSENLPRQVHHEVLGDLWVTGKDLEGTCVRLHTSNSPVTSVQSTVIRCNPNPAAASGKCAIKGELSSAVFLILHNGGI</sequence>